<comment type="caution">
    <text evidence="1">The sequence shown here is derived from an EMBL/GenBank/DDBJ whole genome shotgun (WGS) entry which is preliminary data.</text>
</comment>
<reference evidence="1 2" key="1">
    <citation type="submission" date="2019-07" db="EMBL/GenBank/DDBJ databases">
        <title>Annotation for the trematode Paragonimus westermani.</title>
        <authorList>
            <person name="Choi Y.-J."/>
        </authorList>
    </citation>
    <scope>NUCLEOTIDE SEQUENCE [LARGE SCALE GENOMIC DNA]</scope>
    <source>
        <strain evidence="1">180907_Pwestermani</strain>
    </source>
</reference>
<dbReference type="EMBL" id="JTDF01000937">
    <property type="protein sequence ID" value="KAF8570728.1"/>
    <property type="molecule type" value="Genomic_DNA"/>
</dbReference>
<dbReference type="OrthoDB" id="6236840at2759"/>
<proteinExistence type="predicted"/>
<dbReference type="Gene3D" id="2.60.40.790">
    <property type="match status" value="2"/>
</dbReference>
<sequence length="241" mass="27230">MSSLLDHVCTLFIVNATTKESFLRIILDARLVKHDSIHAHSSADNELDISARSESIEQDAFLKRFVRQVLSVPPEADIAKTKFLLQRNGYLLIDVPFYRKDESSQNPRTPDVPLDAEKVDYAHSVCKGTPDSESVVSEPNRNVCANQLDKHQTTRDGNLLTLKIPMDHAYSKDQIVVKVVNRSVCISATRVENTTTQKPYSIQRTFYKEYESSDCIPDPNTINSELVDNCLFVKVSVSRDK</sequence>
<keyword evidence="2" id="KW-1185">Reference proteome</keyword>
<dbReference type="AlphaFoldDB" id="A0A8T0DUE6"/>
<evidence type="ECO:0000313" key="1">
    <source>
        <dbReference type="EMBL" id="KAF8570728.1"/>
    </source>
</evidence>
<evidence type="ECO:0008006" key="3">
    <source>
        <dbReference type="Google" id="ProtNLM"/>
    </source>
</evidence>
<dbReference type="Proteomes" id="UP000699462">
    <property type="component" value="Unassembled WGS sequence"/>
</dbReference>
<name>A0A8T0DUE6_9TREM</name>
<protein>
    <recommendedName>
        <fullName evidence="3">SHSP domain-containing protein</fullName>
    </recommendedName>
</protein>
<dbReference type="InterPro" id="IPR008978">
    <property type="entry name" value="HSP20-like_chaperone"/>
</dbReference>
<dbReference type="CDD" id="cd06464">
    <property type="entry name" value="ACD_sHsps-like"/>
    <property type="match status" value="1"/>
</dbReference>
<evidence type="ECO:0000313" key="2">
    <source>
        <dbReference type="Proteomes" id="UP000699462"/>
    </source>
</evidence>
<accession>A0A8T0DUE6</accession>
<organism evidence="1 2">
    <name type="scientific">Paragonimus westermani</name>
    <dbReference type="NCBI Taxonomy" id="34504"/>
    <lineage>
        <taxon>Eukaryota</taxon>
        <taxon>Metazoa</taxon>
        <taxon>Spiralia</taxon>
        <taxon>Lophotrochozoa</taxon>
        <taxon>Platyhelminthes</taxon>
        <taxon>Trematoda</taxon>
        <taxon>Digenea</taxon>
        <taxon>Plagiorchiida</taxon>
        <taxon>Troglotremata</taxon>
        <taxon>Troglotrematidae</taxon>
        <taxon>Paragonimus</taxon>
    </lineage>
</organism>
<gene>
    <name evidence="1" type="ORF">P879_03903</name>
</gene>